<keyword evidence="5 7" id="KW-1133">Transmembrane helix</keyword>
<feature type="transmembrane region" description="Helical" evidence="7">
    <location>
        <begin position="214"/>
        <end position="237"/>
    </location>
</feature>
<feature type="transmembrane region" description="Helical" evidence="7">
    <location>
        <begin position="252"/>
        <end position="271"/>
    </location>
</feature>
<dbReference type="PROSITE" id="PS50850">
    <property type="entry name" value="MFS"/>
    <property type="match status" value="1"/>
</dbReference>
<evidence type="ECO:0000313" key="10">
    <source>
        <dbReference type="Proteomes" id="UP001057753"/>
    </source>
</evidence>
<feature type="transmembrane region" description="Helical" evidence="7">
    <location>
        <begin position="369"/>
        <end position="389"/>
    </location>
</feature>
<reference evidence="9" key="1">
    <citation type="submission" date="2020-06" db="EMBL/GenBank/DDBJ databases">
        <title>Insight into the genomes of haloalkaliphilic bacilli from Kenyan soda lakes.</title>
        <authorList>
            <person name="Mwirichia R."/>
            <person name="Villamizar G.C."/>
            <person name="Poehlein A."/>
            <person name="Mugweru J."/>
            <person name="Kipnyargis A."/>
            <person name="Kiplimo D."/>
            <person name="Orwa P."/>
            <person name="Daniel R."/>
        </authorList>
    </citation>
    <scope>NUCLEOTIDE SEQUENCE</scope>
    <source>
        <strain evidence="9">B1096_S55</strain>
    </source>
</reference>
<dbReference type="Pfam" id="PF07690">
    <property type="entry name" value="MFS_1"/>
    <property type="match status" value="1"/>
</dbReference>
<dbReference type="Proteomes" id="UP001057753">
    <property type="component" value="Unassembled WGS sequence"/>
</dbReference>
<feature type="transmembrane region" description="Helical" evidence="7">
    <location>
        <begin position="283"/>
        <end position="300"/>
    </location>
</feature>
<dbReference type="InterPro" id="IPR020846">
    <property type="entry name" value="MFS_dom"/>
</dbReference>
<comment type="subcellular location">
    <subcellularLocation>
        <location evidence="1">Cell membrane</location>
        <topology evidence="1">Multi-pass membrane protein</topology>
    </subcellularLocation>
</comment>
<dbReference type="PANTHER" id="PTHR43124:SF3">
    <property type="entry name" value="CHLORAMPHENICOL EFFLUX PUMP RV0191"/>
    <property type="match status" value="1"/>
</dbReference>
<feature type="transmembrane region" description="Helical" evidence="7">
    <location>
        <begin position="75"/>
        <end position="97"/>
    </location>
</feature>
<feature type="transmembrane region" description="Helical" evidence="7">
    <location>
        <begin position="306"/>
        <end position="329"/>
    </location>
</feature>
<feature type="transmembrane region" description="Helical" evidence="7">
    <location>
        <begin position="103"/>
        <end position="124"/>
    </location>
</feature>
<keyword evidence="4 7" id="KW-0812">Transmembrane</keyword>
<dbReference type="RefSeq" id="WP_078577070.1">
    <property type="nucleotide sequence ID" value="NZ_JABXYM010000001.1"/>
</dbReference>
<dbReference type="InterPro" id="IPR050189">
    <property type="entry name" value="MFS_Efflux_Transporters"/>
</dbReference>
<feature type="transmembrane region" description="Helical" evidence="7">
    <location>
        <begin position="5"/>
        <end position="24"/>
    </location>
</feature>
<evidence type="ECO:0000256" key="5">
    <source>
        <dbReference type="ARBA" id="ARBA00022989"/>
    </source>
</evidence>
<dbReference type="AlphaFoldDB" id="A0A9Q4B2E4"/>
<dbReference type="InterPro" id="IPR036259">
    <property type="entry name" value="MFS_trans_sf"/>
</dbReference>
<evidence type="ECO:0000256" key="2">
    <source>
        <dbReference type="ARBA" id="ARBA00022448"/>
    </source>
</evidence>
<dbReference type="EMBL" id="JABXYM010000001">
    <property type="protein sequence ID" value="MCR6096745.1"/>
    <property type="molecule type" value="Genomic_DNA"/>
</dbReference>
<keyword evidence="2" id="KW-0813">Transport</keyword>
<evidence type="ECO:0000256" key="6">
    <source>
        <dbReference type="ARBA" id="ARBA00023136"/>
    </source>
</evidence>
<evidence type="ECO:0000256" key="7">
    <source>
        <dbReference type="SAM" id="Phobius"/>
    </source>
</evidence>
<protein>
    <submittedName>
        <fullName evidence="9">MFS transporter</fullName>
    </submittedName>
</protein>
<dbReference type="GO" id="GO:0022857">
    <property type="term" value="F:transmembrane transporter activity"/>
    <property type="evidence" value="ECO:0007669"/>
    <property type="project" value="InterPro"/>
</dbReference>
<feature type="transmembrane region" description="Helical" evidence="7">
    <location>
        <begin position="136"/>
        <end position="159"/>
    </location>
</feature>
<dbReference type="PANTHER" id="PTHR43124">
    <property type="entry name" value="PURINE EFFLUX PUMP PBUE"/>
    <property type="match status" value="1"/>
</dbReference>
<feature type="transmembrane region" description="Helical" evidence="7">
    <location>
        <begin position="44"/>
        <end position="63"/>
    </location>
</feature>
<dbReference type="Gene3D" id="1.20.1250.20">
    <property type="entry name" value="MFS general substrate transporter like domains"/>
    <property type="match status" value="1"/>
</dbReference>
<feature type="transmembrane region" description="Helical" evidence="7">
    <location>
        <begin position="165"/>
        <end position="185"/>
    </location>
</feature>
<accession>A0A9Q4B2E4</accession>
<keyword evidence="6 7" id="KW-0472">Membrane</keyword>
<evidence type="ECO:0000313" key="9">
    <source>
        <dbReference type="EMBL" id="MCR6096745.1"/>
    </source>
</evidence>
<evidence type="ECO:0000256" key="3">
    <source>
        <dbReference type="ARBA" id="ARBA00022475"/>
    </source>
</evidence>
<dbReference type="SUPFAM" id="SSF103473">
    <property type="entry name" value="MFS general substrate transporter"/>
    <property type="match status" value="1"/>
</dbReference>
<gene>
    <name evidence="9" type="ORF">HXA33_09280</name>
</gene>
<evidence type="ECO:0000256" key="4">
    <source>
        <dbReference type="ARBA" id="ARBA00022692"/>
    </source>
</evidence>
<feature type="domain" description="Major facilitator superfamily (MFS) profile" evidence="8">
    <location>
        <begin position="6"/>
        <end position="394"/>
    </location>
</feature>
<evidence type="ECO:0000256" key="1">
    <source>
        <dbReference type="ARBA" id="ARBA00004651"/>
    </source>
</evidence>
<feature type="transmembrane region" description="Helical" evidence="7">
    <location>
        <begin position="341"/>
        <end position="363"/>
    </location>
</feature>
<dbReference type="OrthoDB" id="2986280at2"/>
<organism evidence="9 10">
    <name type="scientific">Salipaludibacillus agaradhaerens</name>
    <name type="common">Bacillus agaradhaerens</name>
    <dbReference type="NCBI Taxonomy" id="76935"/>
    <lineage>
        <taxon>Bacteria</taxon>
        <taxon>Bacillati</taxon>
        <taxon>Bacillota</taxon>
        <taxon>Bacilli</taxon>
        <taxon>Bacillales</taxon>
        <taxon>Bacillaceae</taxon>
    </lineage>
</organism>
<dbReference type="InterPro" id="IPR011701">
    <property type="entry name" value="MFS"/>
</dbReference>
<dbReference type="GO" id="GO:0005886">
    <property type="term" value="C:plasma membrane"/>
    <property type="evidence" value="ECO:0007669"/>
    <property type="project" value="UniProtKB-SubCell"/>
</dbReference>
<comment type="caution">
    <text evidence="9">The sequence shown here is derived from an EMBL/GenBank/DDBJ whole genome shotgun (WGS) entry which is preliminary data.</text>
</comment>
<evidence type="ECO:0000259" key="8">
    <source>
        <dbReference type="PROSITE" id="PS50850"/>
    </source>
</evidence>
<keyword evidence="10" id="KW-1185">Reference proteome</keyword>
<sequence length="401" mass="44177">MARSVVVSTLGMLTFIMIIGNSMFVPVLPDMEIMWDVTSTQAGLILSVFSLSAAITIPLTGYLTGQFSKKTIATYAIAIVIVGCLVSALSGSVHVNYAYPMLLMGRVVQGIGAGIVAPLPFMITAELLERDDRVKVLAAIEVFNGIAKLVSPFAGMFTIQYGGSFLFIFYMGVCILAIVLLLLGIRTIKPTPLRTWKSYFTALKHIVFHRIKDVFPLIFIGGGAMCLLFGFLTYYSYELEWIYGQTGMTKAFLFTLPLIGLIIGSILTGNLVERYRKINLGNIFKGVTILLAICFFLLLLHETLWLLIIITTLIGGSSAAILVICNLLITENVLKEERDIIVSLYSMVRFIGVGLGPPLFTVLMYNEEAMFVSLFTVMVLLGIVCQFLLKCRLLPSHMPNK</sequence>
<keyword evidence="3" id="KW-1003">Cell membrane</keyword>
<name>A0A9Q4B2E4_SALAG</name>
<proteinExistence type="predicted"/>